<protein>
    <submittedName>
        <fullName evidence="6">PspC domain-containing protein</fullName>
    </submittedName>
</protein>
<evidence type="ECO:0000256" key="1">
    <source>
        <dbReference type="ARBA" id="ARBA00004162"/>
    </source>
</evidence>
<comment type="subcellular location">
    <subcellularLocation>
        <location evidence="1">Cell membrane</location>
        <topology evidence="1">Single-pass membrane protein</topology>
    </subcellularLocation>
</comment>
<proteinExistence type="predicted"/>
<evidence type="ECO:0000313" key="7">
    <source>
        <dbReference type="Proteomes" id="UP000244754"/>
    </source>
</evidence>
<reference evidence="7" key="1">
    <citation type="submission" date="2018-01" db="EMBL/GenBank/DDBJ databases">
        <authorList>
            <person name="Li J."/>
        </authorList>
    </citation>
    <scope>NUCLEOTIDE SEQUENCE [LARGE SCALE GENOMIC DNA]</scope>
    <source>
        <strain evidence="7">2184</strain>
    </source>
</reference>
<keyword evidence="4" id="KW-1133">Transmembrane helix</keyword>
<dbReference type="InterPro" id="IPR052027">
    <property type="entry name" value="PspC"/>
</dbReference>
<dbReference type="AlphaFoldDB" id="A0A2S0WH42"/>
<keyword evidence="7" id="KW-1185">Reference proteome</keyword>
<evidence type="ECO:0000313" key="6">
    <source>
        <dbReference type="EMBL" id="AWB85044.1"/>
    </source>
</evidence>
<dbReference type="GO" id="GO:0005886">
    <property type="term" value="C:plasma membrane"/>
    <property type="evidence" value="ECO:0007669"/>
    <property type="project" value="UniProtKB-SubCell"/>
</dbReference>
<dbReference type="InterPro" id="IPR007168">
    <property type="entry name" value="Phageshock_PspC_N"/>
</dbReference>
<dbReference type="PANTHER" id="PTHR33885">
    <property type="entry name" value="PHAGE SHOCK PROTEIN C"/>
    <property type="match status" value="1"/>
</dbReference>
<keyword evidence="2" id="KW-1003">Cell membrane</keyword>
<evidence type="ECO:0000256" key="3">
    <source>
        <dbReference type="ARBA" id="ARBA00022692"/>
    </source>
</evidence>
<dbReference type="Proteomes" id="UP000244754">
    <property type="component" value="Chromosome"/>
</dbReference>
<dbReference type="Pfam" id="PF04024">
    <property type="entry name" value="PspC"/>
    <property type="match status" value="1"/>
</dbReference>
<dbReference type="OrthoDB" id="7359894at2"/>
<dbReference type="KEGG" id="clia:C3E79_04400"/>
<accession>A0A2S0WH42</accession>
<name>A0A2S0WH42_9CORY</name>
<organism evidence="6 7">
    <name type="scientific">Corynebacterium liangguodongii</name>
    <dbReference type="NCBI Taxonomy" id="2079535"/>
    <lineage>
        <taxon>Bacteria</taxon>
        <taxon>Bacillati</taxon>
        <taxon>Actinomycetota</taxon>
        <taxon>Actinomycetes</taxon>
        <taxon>Mycobacteriales</taxon>
        <taxon>Corynebacteriaceae</taxon>
        <taxon>Corynebacterium</taxon>
    </lineage>
</organism>
<dbReference type="EMBL" id="CP026948">
    <property type="protein sequence ID" value="AWB85044.1"/>
    <property type="molecule type" value="Genomic_DNA"/>
</dbReference>
<evidence type="ECO:0000256" key="2">
    <source>
        <dbReference type="ARBA" id="ARBA00022475"/>
    </source>
</evidence>
<keyword evidence="3" id="KW-0812">Transmembrane</keyword>
<dbReference type="PANTHER" id="PTHR33885:SF3">
    <property type="entry name" value="PHAGE SHOCK PROTEIN C"/>
    <property type="match status" value="1"/>
</dbReference>
<gene>
    <name evidence="6" type="ORF">C3E79_04400</name>
</gene>
<evidence type="ECO:0000256" key="5">
    <source>
        <dbReference type="ARBA" id="ARBA00023136"/>
    </source>
</evidence>
<keyword evidence="5" id="KW-0472">Membrane</keyword>
<evidence type="ECO:0000256" key="4">
    <source>
        <dbReference type="ARBA" id="ARBA00022989"/>
    </source>
</evidence>
<sequence>MKRLTRSSSEKMIAGVCGGLAHYFALDPVLIRLIVAAATVVTGFVPGILAYAVAWFIMPEGV</sequence>